<keyword evidence="2" id="KW-0472">Membrane</keyword>
<feature type="compositionally biased region" description="Low complexity" evidence="1">
    <location>
        <begin position="298"/>
        <end position="317"/>
    </location>
</feature>
<dbReference type="EMBL" id="KQ474085">
    <property type="protein sequence ID" value="KPV72842.1"/>
    <property type="molecule type" value="Genomic_DNA"/>
</dbReference>
<feature type="region of interest" description="Disordered" evidence="1">
    <location>
        <begin position="288"/>
        <end position="328"/>
    </location>
</feature>
<dbReference type="Proteomes" id="UP000053890">
    <property type="component" value="Unassembled WGS sequence"/>
</dbReference>
<keyword evidence="2" id="KW-1133">Transmembrane helix</keyword>
<sequence length="403" mass="43620">MSAAAAAPSTDPAAVAAAAAEQLARLQFAVANITTPVVIGSFIACMMCGILLYMSATYFVRFGSSDRLSFKVLVGFLTVACVGDTMNECAWAWLVTIKVFADPTIVAQLPETFTVYAIFTGVTVLVAQVFFTWRLWVISERRNWWLPVGMLVLELTAAGLAMYLAWWTDKTMYLASFPEIEGIMWAWISAGIVIDVLITGGITFYLLIRPQRLGGGVLKTNRSSPLGRLVVKSFQTNGVSLLLQTVTLIVIVTRRGTLWYNVPGFQEAKCYAINVIATLNARTLASSDAGDSFNPDPRSSATSKQQQQQRTGATSAARRSRMEQQSMPVFDVHVEVQVDEADSADAESDKSGGGGGASKDLVALGSTTPYSVTFERASVKDGDDIELGMKEGRARGERGWARS</sequence>
<dbReference type="STRING" id="578459.A0A0P9EHT3"/>
<evidence type="ECO:0000313" key="4">
    <source>
        <dbReference type="EMBL" id="KPV72842.1"/>
    </source>
</evidence>
<feature type="transmembrane region" description="Helical" evidence="2">
    <location>
        <begin position="186"/>
        <end position="208"/>
    </location>
</feature>
<feature type="transmembrane region" description="Helical" evidence="2">
    <location>
        <begin position="72"/>
        <end position="93"/>
    </location>
</feature>
<feature type="region of interest" description="Disordered" evidence="1">
    <location>
        <begin position="341"/>
        <end position="362"/>
    </location>
</feature>
<dbReference type="PANTHER" id="PTHR40465:SF1">
    <property type="entry name" value="DUF6534 DOMAIN-CONTAINING PROTEIN"/>
    <property type="match status" value="1"/>
</dbReference>
<dbReference type="InterPro" id="IPR045339">
    <property type="entry name" value="DUF6534"/>
</dbReference>
<keyword evidence="5" id="KW-1185">Reference proteome</keyword>
<evidence type="ECO:0000259" key="3">
    <source>
        <dbReference type="Pfam" id="PF20152"/>
    </source>
</evidence>
<dbReference type="RefSeq" id="XP_018268891.1">
    <property type="nucleotide sequence ID" value="XM_018414789.1"/>
</dbReference>
<dbReference type="Pfam" id="PF20152">
    <property type="entry name" value="DUF6534"/>
    <property type="match status" value="1"/>
</dbReference>
<dbReference type="OrthoDB" id="2535105at2759"/>
<gene>
    <name evidence="4" type="ORF">RHOBADRAFT_46432</name>
</gene>
<organism evidence="4 5">
    <name type="scientific">Rhodotorula graminis (strain WP1)</name>
    <dbReference type="NCBI Taxonomy" id="578459"/>
    <lineage>
        <taxon>Eukaryota</taxon>
        <taxon>Fungi</taxon>
        <taxon>Dikarya</taxon>
        <taxon>Basidiomycota</taxon>
        <taxon>Pucciniomycotina</taxon>
        <taxon>Microbotryomycetes</taxon>
        <taxon>Sporidiobolales</taxon>
        <taxon>Sporidiobolaceae</taxon>
        <taxon>Rhodotorula</taxon>
    </lineage>
</organism>
<feature type="transmembrane region" description="Helical" evidence="2">
    <location>
        <begin position="113"/>
        <end position="137"/>
    </location>
</feature>
<feature type="transmembrane region" description="Helical" evidence="2">
    <location>
        <begin position="144"/>
        <end position="166"/>
    </location>
</feature>
<feature type="region of interest" description="Disordered" evidence="1">
    <location>
        <begin position="378"/>
        <end position="403"/>
    </location>
</feature>
<dbReference type="OMA" id="MWAWISA"/>
<feature type="transmembrane region" description="Helical" evidence="2">
    <location>
        <begin position="229"/>
        <end position="252"/>
    </location>
</feature>
<reference evidence="4 5" key="1">
    <citation type="journal article" date="2015" name="Front. Microbiol.">
        <title>Genome sequence of the plant growth promoting endophytic yeast Rhodotorula graminis WP1.</title>
        <authorList>
            <person name="Firrincieli A."/>
            <person name="Otillar R."/>
            <person name="Salamov A."/>
            <person name="Schmutz J."/>
            <person name="Khan Z."/>
            <person name="Redman R.S."/>
            <person name="Fleck N.D."/>
            <person name="Lindquist E."/>
            <person name="Grigoriev I.V."/>
            <person name="Doty S.L."/>
        </authorList>
    </citation>
    <scope>NUCLEOTIDE SEQUENCE [LARGE SCALE GENOMIC DNA]</scope>
    <source>
        <strain evidence="4 5">WP1</strain>
    </source>
</reference>
<dbReference type="AlphaFoldDB" id="A0A0P9EHT3"/>
<evidence type="ECO:0000313" key="5">
    <source>
        <dbReference type="Proteomes" id="UP000053890"/>
    </source>
</evidence>
<evidence type="ECO:0000256" key="1">
    <source>
        <dbReference type="SAM" id="MobiDB-lite"/>
    </source>
</evidence>
<feature type="transmembrane region" description="Helical" evidence="2">
    <location>
        <begin position="37"/>
        <end position="60"/>
    </location>
</feature>
<protein>
    <recommendedName>
        <fullName evidence="3">DUF6534 domain-containing protein</fullName>
    </recommendedName>
</protein>
<dbReference type="PANTHER" id="PTHR40465">
    <property type="entry name" value="CHROMOSOME 1, WHOLE GENOME SHOTGUN SEQUENCE"/>
    <property type="match status" value="1"/>
</dbReference>
<keyword evidence="2" id="KW-0812">Transmembrane</keyword>
<proteinExistence type="predicted"/>
<accession>A0A0P9EHT3</accession>
<name>A0A0P9EHT3_RHOGW</name>
<evidence type="ECO:0000256" key="2">
    <source>
        <dbReference type="SAM" id="Phobius"/>
    </source>
</evidence>
<feature type="domain" description="DUF6534" evidence="3">
    <location>
        <begin position="192"/>
        <end position="282"/>
    </location>
</feature>
<dbReference type="GeneID" id="28975237"/>